<reference evidence="2 3" key="1">
    <citation type="submission" date="2024-01" db="EMBL/GenBank/DDBJ databases">
        <title>Draft genome sequence of Gordonia sp. PKS22-38.</title>
        <authorList>
            <person name="Suphannarot A."/>
            <person name="Mingma R."/>
        </authorList>
    </citation>
    <scope>NUCLEOTIDE SEQUENCE [LARGE SCALE GENOMIC DNA]</scope>
    <source>
        <strain evidence="2 3">PKS22-38</strain>
    </source>
</reference>
<organism evidence="2 3">
    <name type="scientific">Gordonia prachuapensis</name>
    <dbReference type="NCBI Taxonomy" id="3115651"/>
    <lineage>
        <taxon>Bacteria</taxon>
        <taxon>Bacillati</taxon>
        <taxon>Actinomycetota</taxon>
        <taxon>Actinomycetes</taxon>
        <taxon>Mycobacteriales</taxon>
        <taxon>Gordoniaceae</taxon>
        <taxon>Gordonia</taxon>
    </lineage>
</organism>
<keyword evidence="3" id="KW-1185">Reference proteome</keyword>
<dbReference type="InterPro" id="IPR002931">
    <property type="entry name" value="Transglutaminase-like"/>
</dbReference>
<accession>A0ABU7MPX4</accession>
<evidence type="ECO:0000313" key="3">
    <source>
        <dbReference type="Proteomes" id="UP001335729"/>
    </source>
</evidence>
<dbReference type="Gene3D" id="2.60.40.2250">
    <property type="match status" value="1"/>
</dbReference>
<name>A0ABU7MPX4_9ACTN</name>
<protein>
    <submittedName>
        <fullName evidence="2">Transglutaminase-like domain-containing protein</fullName>
    </submittedName>
</protein>
<dbReference type="Pfam" id="PF01841">
    <property type="entry name" value="Transglut_core"/>
    <property type="match status" value="1"/>
</dbReference>
<dbReference type="SUPFAM" id="SSF54001">
    <property type="entry name" value="Cysteine proteinases"/>
    <property type="match status" value="1"/>
</dbReference>
<evidence type="ECO:0000259" key="1">
    <source>
        <dbReference type="SMART" id="SM00460"/>
    </source>
</evidence>
<dbReference type="SMART" id="SM00460">
    <property type="entry name" value="TGc"/>
    <property type="match status" value="1"/>
</dbReference>
<evidence type="ECO:0000313" key="2">
    <source>
        <dbReference type="EMBL" id="MEE4022021.1"/>
    </source>
</evidence>
<dbReference type="InterPro" id="IPR038765">
    <property type="entry name" value="Papain-like_cys_pep_sf"/>
</dbReference>
<comment type="caution">
    <text evidence="2">The sequence shown here is derived from an EMBL/GenBank/DDBJ whole genome shotgun (WGS) entry which is preliminary data.</text>
</comment>
<dbReference type="RefSeq" id="WP_330503340.1">
    <property type="nucleotide sequence ID" value="NZ_JAZDUE010000002.1"/>
</dbReference>
<gene>
    <name evidence="2" type="ORF">V1Y59_02935</name>
</gene>
<feature type="domain" description="Transglutaminase-like" evidence="1">
    <location>
        <begin position="154"/>
        <end position="214"/>
    </location>
</feature>
<dbReference type="PANTHER" id="PTHR33490:SF12">
    <property type="entry name" value="BLL5557 PROTEIN"/>
    <property type="match status" value="1"/>
</dbReference>
<dbReference type="PANTHER" id="PTHR33490">
    <property type="entry name" value="BLR5614 PROTEIN-RELATED"/>
    <property type="match status" value="1"/>
</dbReference>
<proteinExistence type="predicted"/>
<dbReference type="Gene3D" id="3.10.620.30">
    <property type="match status" value="1"/>
</dbReference>
<dbReference type="EMBL" id="JAZDUE010000002">
    <property type="protein sequence ID" value="MEE4022021.1"/>
    <property type="molecule type" value="Genomic_DNA"/>
</dbReference>
<sequence length="270" mass="28779">MTTPPREVASSLEVNVTAATELEMQITVAKLPGLTVDETLSVTIDGDAVEPEEIVGEHGSRIHRLQVDSGLVVVDYSASVTTPADPIEVEVTDHSIYLRPSRYAEADKFFGYAAGQFDINLPPSELLQQVTSFVESHLSYIPGASDPIDGAADTLLAGAGVCRDYAHLVVALLRALNIPARLVAVYAPGCDPMDFHAVAEALIDGRWVVVDATGLAPRQTMVRISTGRDAADTAFLDNHRGTINLNSYKVTAIVQGDLPTDTGEDRIAIG</sequence>
<dbReference type="Proteomes" id="UP001335729">
    <property type="component" value="Unassembled WGS sequence"/>
</dbReference>